<proteinExistence type="predicted"/>
<name>A0ABS8WX11_DATST</name>
<reference evidence="1 2" key="1">
    <citation type="journal article" date="2021" name="BMC Genomics">
        <title>Datura genome reveals duplications of psychoactive alkaloid biosynthetic genes and high mutation rate following tissue culture.</title>
        <authorList>
            <person name="Rajewski A."/>
            <person name="Carter-House D."/>
            <person name="Stajich J."/>
            <person name="Litt A."/>
        </authorList>
    </citation>
    <scope>NUCLEOTIDE SEQUENCE [LARGE SCALE GENOMIC DNA]</scope>
    <source>
        <strain evidence="1">AR-01</strain>
    </source>
</reference>
<comment type="caution">
    <text evidence="1">The sequence shown here is derived from an EMBL/GenBank/DDBJ whole genome shotgun (WGS) entry which is preliminary data.</text>
</comment>
<dbReference type="EMBL" id="JACEIK010011740">
    <property type="protein sequence ID" value="MCE3215857.1"/>
    <property type="molecule type" value="Genomic_DNA"/>
</dbReference>
<protein>
    <submittedName>
        <fullName evidence="1">Uncharacterized protein</fullName>
    </submittedName>
</protein>
<sequence length="54" mass="5991">MRKTKSEEGWHRTGMPMHCIVQRTRTPVQGLALQAARRTPNAADLASAKTQSQS</sequence>
<evidence type="ECO:0000313" key="1">
    <source>
        <dbReference type="EMBL" id="MCE3215857.1"/>
    </source>
</evidence>
<dbReference type="Proteomes" id="UP000823775">
    <property type="component" value="Unassembled WGS sequence"/>
</dbReference>
<feature type="non-terminal residue" evidence="1">
    <location>
        <position position="54"/>
    </location>
</feature>
<keyword evidence="2" id="KW-1185">Reference proteome</keyword>
<gene>
    <name evidence="1" type="ORF">HAX54_003806</name>
</gene>
<evidence type="ECO:0000313" key="2">
    <source>
        <dbReference type="Proteomes" id="UP000823775"/>
    </source>
</evidence>
<accession>A0ABS8WX11</accession>
<organism evidence="1 2">
    <name type="scientific">Datura stramonium</name>
    <name type="common">Jimsonweed</name>
    <name type="synonym">Common thornapple</name>
    <dbReference type="NCBI Taxonomy" id="4076"/>
    <lineage>
        <taxon>Eukaryota</taxon>
        <taxon>Viridiplantae</taxon>
        <taxon>Streptophyta</taxon>
        <taxon>Embryophyta</taxon>
        <taxon>Tracheophyta</taxon>
        <taxon>Spermatophyta</taxon>
        <taxon>Magnoliopsida</taxon>
        <taxon>eudicotyledons</taxon>
        <taxon>Gunneridae</taxon>
        <taxon>Pentapetalae</taxon>
        <taxon>asterids</taxon>
        <taxon>lamiids</taxon>
        <taxon>Solanales</taxon>
        <taxon>Solanaceae</taxon>
        <taxon>Solanoideae</taxon>
        <taxon>Datureae</taxon>
        <taxon>Datura</taxon>
    </lineage>
</organism>